<feature type="compositionally biased region" description="Polar residues" evidence="1">
    <location>
        <begin position="726"/>
        <end position="735"/>
    </location>
</feature>
<feature type="compositionally biased region" description="Polar residues" evidence="1">
    <location>
        <begin position="332"/>
        <end position="350"/>
    </location>
</feature>
<evidence type="ECO:0000313" key="3">
    <source>
        <dbReference type="EMBL" id="QPG74135.1"/>
    </source>
</evidence>
<keyword evidence="2" id="KW-1133">Transmembrane helix</keyword>
<feature type="region of interest" description="Disordered" evidence="1">
    <location>
        <begin position="634"/>
        <end position="655"/>
    </location>
</feature>
<dbReference type="KEGG" id="bnn:FOA43_001457"/>
<feature type="region of interest" description="Disordered" evidence="1">
    <location>
        <begin position="512"/>
        <end position="536"/>
    </location>
</feature>
<organism evidence="3 4">
    <name type="scientific">Eeniella nana</name>
    <name type="common">Yeast</name>
    <name type="synonym">Brettanomyces nanus</name>
    <dbReference type="NCBI Taxonomy" id="13502"/>
    <lineage>
        <taxon>Eukaryota</taxon>
        <taxon>Fungi</taxon>
        <taxon>Dikarya</taxon>
        <taxon>Ascomycota</taxon>
        <taxon>Saccharomycotina</taxon>
        <taxon>Pichiomycetes</taxon>
        <taxon>Pichiales</taxon>
        <taxon>Pichiaceae</taxon>
        <taxon>Brettanomyces</taxon>
    </lineage>
</organism>
<evidence type="ECO:0000256" key="1">
    <source>
        <dbReference type="SAM" id="MobiDB-lite"/>
    </source>
</evidence>
<feature type="region of interest" description="Disordered" evidence="1">
    <location>
        <begin position="468"/>
        <end position="497"/>
    </location>
</feature>
<dbReference type="EMBL" id="CP064812">
    <property type="protein sequence ID" value="QPG74135.1"/>
    <property type="molecule type" value="Genomic_DNA"/>
</dbReference>
<keyword evidence="4" id="KW-1185">Reference proteome</keyword>
<dbReference type="InterPro" id="IPR014805">
    <property type="entry name" value="SKG6/TOS2-like"/>
</dbReference>
<evidence type="ECO:0000313" key="4">
    <source>
        <dbReference type="Proteomes" id="UP000662931"/>
    </source>
</evidence>
<dbReference type="RefSeq" id="XP_038777700.1">
    <property type="nucleotide sequence ID" value="XM_038921772.1"/>
</dbReference>
<feature type="compositionally biased region" description="Low complexity" evidence="1">
    <location>
        <begin position="126"/>
        <end position="140"/>
    </location>
</feature>
<feature type="compositionally biased region" description="Basic and acidic residues" evidence="1">
    <location>
        <begin position="475"/>
        <end position="484"/>
    </location>
</feature>
<accession>A0A875S1C1</accession>
<dbReference type="AlphaFoldDB" id="A0A875S1C1"/>
<feature type="compositionally biased region" description="Polar residues" evidence="1">
    <location>
        <begin position="272"/>
        <end position="285"/>
    </location>
</feature>
<gene>
    <name evidence="3" type="ORF">FOA43_001457</name>
</gene>
<feature type="region of interest" description="Disordered" evidence="1">
    <location>
        <begin position="380"/>
        <end position="407"/>
    </location>
</feature>
<dbReference type="Pfam" id="PF08693">
    <property type="entry name" value="SKG6"/>
    <property type="match status" value="1"/>
</dbReference>
<evidence type="ECO:0000256" key="2">
    <source>
        <dbReference type="SAM" id="Phobius"/>
    </source>
</evidence>
<protein>
    <submittedName>
        <fullName evidence="3">Uncharacterized protein</fullName>
    </submittedName>
</protein>
<feature type="region of interest" description="Disordered" evidence="1">
    <location>
        <begin position="424"/>
        <end position="452"/>
    </location>
</feature>
<dbReference type="GeneID" id="62194858"/>
<feature type="compositionally biased region" description="Polar residues" evidence="1">
    <location>
        <begin position="646"/>
        <end position="655"/>
    </location>
</feature>
<feature type="compositionally biased region" description="Basic and acidic residues" evidence="1">
    <location>
        <begin position="251"/>
        <end position="267"/>
    </location>
</feature>
<feature type="region of interest" description="Disordered" evidence="1">
    <location>
        <begin position="68"/>
        <end position="150"/>
    </location>
</feature>
<feature type="compositionally biased region" description="Polar residues" evidence="1">
    <location>
        <begin position="512"/>
        <end position="525"/>
    </location>
</feature>
<feature type="transmembrane region" description="Helical" evidence="2">
    <location>
        <begin position="34"/>
        <end position="57"/>
    </location>
</feature>
<proteinExistence type="predicted"/>
<dbReference type="OrthoDB" id="4035953at2759"/>
<feature type="region of interest" description="Disordered" evidence="1">
    <location>
        <begin position="196"/>
        <end position="359"/>
    </location>
</feature>
<sequence length="757" mass="84098">MTSTLLLRRADSDSKCNKKNSSSQYCETGQNTSALVISLAVVIPVVVIGIIVGFFTWKAYRRNKKEALEDDDPDFNGDNIVLPDIAKGGDLDDTGRYRYPPTATNSSIQLPQPAAENPFNDPTNRSPGSNISHNNNSNTSRTGPFPPSSYYRNASQMSLAHSFHNPVDSIVIPFAEETGSKRSLEDLSRQLGGDYGGYRLSERKLNSEGAPTLPFSRRSSSIASNSSKCLTTASYEQDPHHETHLNTTQAQKHDTFNEDLSRPEKVHAKQPLQISTVKSQFQSYSDPRDNSNGEHDKLSHSSLEDKPVSATELSDKGHCSDATSSDVDRSNGTHSMSQMTYQTPSESISRIPSREYSLSGKLAQTEVEMPATVEDASVWEHSEHENTKGLAFDRSSGNSVIQPDGDEDKTIGLKVKLEPKVESVLPENADLPDLSAAADKYDEAVSPEEEEQIRRMKSVYKVYFSRDNSVRSKSSRSDKQRFEVNDEEAPPLPDMPNVGNQLQQNEKYLQDTTSKPMLSVDTINNPDKEANRMSTASYSSSVYVPTADPNPNEGYYPHQQIQFMMDQQQQQQQRQMQARMTRQRYGQAVPPPQAQQLQRQPSEVPIKVRTRNLEQLPSPHQFSNRKSTLDTFTEFDRKRSLPRATTVGSSPSLTPNLEQVQWNQAPANPSPHHIDESMMIHGPVEIAASKHYMPKGSLEDQVRKLSSSASINQSLPSPSLHHNAFSPMSGSQAPQGQEGLIPHSGADLRRQMGKLNL</sequence>
<feature type="compositionally biased region" description="Low complexity" evidence="1">
    <location>
        <begin position="216"/>
        <end position="227"/>
    </location>
</feature>
<feature type="compositionally biased region" description="Basic and acidic residues" evidence="1">
    <location>
        <begin position="87"/>
        <end position="96"/>
    </location>
</feature>
<reference evidence="3" key="1">
    <citation type="submission" date="2020-10" db="EMBL/GenBank/DDBJ databases">
        <authorList>
            <person name="Roach M.J.R."/>
        </authorList>
    </citation>
    <scope>NUCLEOTIDE SEQUENCE</scope>
    <source>
        <strain evidence="3">CBS 1945</strain>
    </source>
</reference>
<name>A0A875S1C1_EENNA</name>
<feature type="region of interest" description="Disordered" evidence="1">
    <location>
        <begin position="708"/>
        <end position="743"/>
    </location>
</feature>
<feature type="compositionally biased region" description="Basic and acidic residues" evidence="1">
    <location>
        <begin position="286"/>
        <end position="319"/>
    </location>
</feature>
<dbReference type="Proteomes" id="UP000662931">
    <property type="component" value="Chromosome 1"/>
</dbReference>
<keyword evidence="2" id="KW-0472">Membrane</keyword>
<feature type="compositionally biased region" description="Polar residues" evidence="1">
    <location>
        <begin position="708"/>
        <end position="717"/>
    </location>
</feature>
<keyword evidence="2" id="KW-0812">Transmembrane</keyword>